<dbReference type="EMBL" id="NPKI01000046">
    <property type="protein sequence ID" value="PAP98403.1"/>
    <property type="molecule type" value="Genomic_DNA"/>
</dbReference>
<dbReference type="Proteomes" id="UP000216215">
    <property type="component" value="Unassembled WGS sequence"/>
</dbReference>
<comment type="caution">
    <text evidence="1">The sequence shown here is derived from an EMBL/GenBank/DDBJ whole genome shotgun (WGS) entry which is preliminary data.</text>
</comment>
<sequence>MPLLYGAPLCPAGHLPHLGGDWLSPLLSPISNVDEQALSAKLPISPCVGEMSGRTEGGAVECKPLARSAW</sequence>
<proteinExistence type="predicted"/>
<accession>A0AB36R180</accession>
<dbReference type="AlphaFoldDB" id="A0AB36R180"/>
<evidence type="ECO:0008006" key="3">
    <source>
        <dbReference type="Google" id="ProtNLM"/>
    </source>
</evidence>
<name>A0AB36R180_9HYPH</name>
<keyword evidence="2" id="KW-1185">Reference proteome</keyword>
<evidence type="ECO:0000313" key="2">
    <source>
        <dbReference type="Proteomes" id="UP000216215"/>
    </source>
</evidence>
<reference evidence="2" key="1">
    <citation type="submission" date="2017-08" db="EMBL/GenBank/DDBJ databases">
        <title>Mesorhizobium wenxinae sp. nov., a novel rhizobial species isolated from root nodules of chickpea (Cicer arietinum L.).</title>
        <authorList>
            <person name="Zhang J."/>
        </authorList>
    </citation>
    <scope>NUCLEOTIDE SEQUENCE [LARGE SCALE GENOMIC DNA]</scope>
    <source>
        <strain evidence="2">USDA 3392</strain>
    </source>
</reference>
<evidence type="ECO:0000313" key="1">
    <source>
        <dbReference type="EMBL" id="PAP98403.1"/>
    </source>
</evidence>
<gene>
    <name evidence="1" type="ORF">CIT25_32255</name>
</gene>
<protein>
    <recommendedName>
        <fullName evidence="3">Lytic murein transglycosylase</fullName>
    </recommendedName>
</protein>
<organism evidence="1 2">
    <name type="scientific">Mesorhizobium mediterraneum</name>
    <dbReference type="NCBI Taxonomy" id="43617"/>
    <lineage>
        <taxon>Bacteria</taxon>
        <taxon>Pseudomonadati</taxon>
        <taxon>Pseudomonadota</taxon>
        <taxon>Alphaproteobacteria</taxon>
        <taxon>Hyphomicrobiales</taxon>
        <taxon>Phyllobacteriaceae</taxon>
        <taxon>Mesorhizobium</taxon>
    </lineage>
</organism>